<dbReference type="PROSITE" id="PS51318">
    <property type="entry name" value="TAT"/>
    <property type="match status" value="1"/>
</dbReference>
<dbReference type="Pfam" id="PF00753">
    <property type="entry name" value="Lactamase_B"/>
    <property type="match status" value="1"/>
</dbReference>
<dbReference type="InterPro" id="IPR001279">
    <property type="entry name" value="Metallo-B-lactamas"/>
</dbReference>
<keyword evidence="2" id="KW-0732">Signal</keyword>
<comment type="similarity">
    <text evidence="1">Belongs to the metallo-beta-lactamase superfamily. Class-B beta-lactamase family.</text>
</comment>
<dbReference type="InterPro" id="IPR030829">
    <property type="entry name" value="SoxH-rel_PQQ_2"/>
</dbReference>
<evidence type="ECO:0000259" key="3">
    <source>
        <dbReference type="SMART" id="SM00849"/>
    </source>
</evidence>
<keyword evidence="4" id="KW-0378">Hydrolase</keyword>
<dbReference type="SUPFAM" id="SSF56281">
    <property type="entry name" value="Metallo-hydrolase/oxidoreductase"/>
    <property type="match status" value="1"/>
</dbReference>
<feature type="domain" description="Metallo-beta-lactamase" evidence="3">
    <location>
        <begin position="66"/>
        <end position="250"/>
    </location>
</feature>
<dbReference type="GO" id="GO:0017001">
    <property type="term" value="P:antibiotic catabolic process"/>
    <property type="evidence" value="ECO:0007669"/>
    <property type="project" value="UniProtKB-ARBA"/>
</dbReference>
<dbReference type="SMART" id="SM00849">
    <property type="entry name" value="Lactamase_B"/>
    <property type="match status" value="1"/>
</dbReference>
<evidence type="ECO:0000313" key="5">
    <source>
        <dbReference type="Proteomes" id="UP000070107"/>
    </source>
</evidence>
<dbReference type="Gene3D" id="3.60.15.10">
    <property type="entry name" value="Ribonuclease Z/Hydroxyacylglutathione hydrolase-like"/>
    <property type="match status" value="1"/>
</dbReference>
<proteinExistence type="inferred from homology"/>
<dbReference type="PANTHER" id="PTHR42951:SF4">
    <property type="entry name" value="ACYL-COENZYME A THIOESTERASE MBLAC2"/>
    <property type="match status" value="1"/>
</dbReference>
<organism evidence="4 5">
    <name type="scientific">Paramesorhizobium deserti</name>
    <dbReference type="NCBI Taxonomy" id="1494590"/>
    <lineage>
        <taxon>Bacteria</taxon>
        <taxon>Pseudomonadati</taxon>
        <taxon>Pseudomonadota</taxon>
        <taxon>Alphaproteobacteria</taxon>
        <taxon>Hyphomicrobiales</taxon>
        <taxon>Phyllobacteriaceae</taxon>
        <taxon>Paramesorhizobium</taxon>
    </lineage>
</organism>
<feature type="chain" id="PRO_5007465367" evidence="2">
    <location>
        <begin position="35"/>
        <end position="321"/>
    </location>
</feature>
<dbReference type="NCBIfam" id="TIGR04559">
    <property type="entry name" value="SoxH_rel_PQQ_2"/>
    <property type="match status" value="1"/>
</dbReference>
<comment type="caution">
    <text evidence="4">The sequence shown here is derived from an EMBL/GenBank/DDBJ whole genome shotgun (WGS) entry which is preliminary data.</text>
</comment>
<dbReference type="EMBL" id="LNTU01000012">
    <property type="protein sequence ID" value="KXF77536.1"/>
    <property type="molecule type" value="Genomic_DNA"/>
</dbReference>
<dbReference type="Proteomes" id="UP000070107">
    <property type="component" value="Unassembled WGS sequence"/>
</dbReference>
<dbReference type="InterPro" id="IPR036866">
    <property type="entry name" value="RibonucZ/Hydroxyglut_hydro"/>
</dbReference>
<evidence type="ECO:0000313" key="4">
    <source>
        <dbReference type="EMBL" id="KXF77536.1"/>
    </source>
</evidence>
<dbReference type="InterPro" id="IPR050855">
    <property type="entry name" value="NDM-1-like"/>
</dbReference>
<gene>
    <name evidence="4" type="ORF">ATN84_09235</name>
</gene>
<keyword evidence="5" id="KW-1185">Reference proteome</keyword>
<dbReference type="OrthoDB" id="420651at2"/>
<protein>
    <submittedName>
        <fullName evidence="4">MBL fold metallo-hydrolase</fullName>
    </submittedName>
</protein>
<dbReference type="AlphaFoldDB" id="A0A135HWG0"/>
<evidence type="ECO:0000256" key="2">
    <source>
        <dbReference type="SAM" id="SignalP"/>
    </source>
</evidence>
<accession>A0A135HWG0</accession>
<evidence type="ECO:0000256" key="1">
    <source>
        <dbReference type="ARBA" id="ARBA00005250"/>
    </source>
</evidence>
<dbReference type="CDD" id="cd16282">
    <property type="entry name" value="metallo-hydrolase-like_MBL-fold"/>
    <property type="match status" value="1"/>
</dbReference>
<dbReference type="RefSeq" id="WP_068881721.1">
    <property type="nucleotide sequence ID" value="NZ_LNTU01000012.1"/>
</dbReference>
<dbReference type="GO" id="GO:0016787">
    <property type="term" value="F:hydrolase activity"/>
    <property type="evidence" value="ECO:0007669"/>
    <property type="project" value="UniProtKB-KW"/>
</dbReference>
<dbReference type="PANTHER" id="PTHR42951">
    <property type="entry name" value="METALLO-BETA-LACTAMASE DOMAIN-CONTAINING"/>
    <property type="match status" value="1"/>
</dbReference>
<dbReference type="InterPro" id="IPR006311">
    <property type="entry name" value="TAT_signal"/>
</dbReference>
<name>A0A135HWG0_9HYPH</name>
<reference evidence="4 5" key="1">
    <citation type="submission" date="2015-11" db="EMBL/GenBank/DDBJ databases">
        <title>Draft genome sequence of Paramesorhizobium deserti A-3-E, a strain highly resistant to diverse beta-lactam antibiotics.</title>
        <authorList>
            <person name="Lv R."/>
            <person name="Yang X."/>
            <person name="Fang N."/>
            <person name="Guo J."/>
            <person name="Luo X."/>
            <person name="Peng F."/>
            <person name="Yang R."/>
            <person name="Cui Y."/>
            <person name="Fang C."/>
            <person name="Song Y."/>
        </authorList>
    </citation>
    <scope>NUCLEOTIDE SEQUENCE [LARGE SCALE GENOMIC DNA]</scope>
    <source>
        <strain evidence="4 5">A-3-E</strain>
    </source>
</reference>
<sequence>MAQSPSRRTVLKCGTALAAAGLLPISIPVRPAFAAEEALPVEEIADGIFAFAGVDALMTKANRGEICNVGFIIGEEAVAVVDSGGSVAEGRALIAAIRAVTDKPIRYLINTHMHPDHCFGNAAFADTGAVIVGHRNLPRALVSRGEFYLSSYRESMGEALMREIRIVPPTKLVEGEEMLDLGGRTIRLKAWKPAHTDNDLTAFDEKTGVLFTGDLCFLRHLPTLDGSLTGWIEQLDVLKAVRANRAIPGHGPIPADWPGALEPEQRYFEALTRDIRAAIAAGVPLADAVKTAAQSERGNWHLFDEYNARNATAAFAELEWE</sequence>
<dbReference type="STRING" id="1494590.ATN84_09235"/>
<feature type="signal peptide" evidence="2">
    <location>
        <begin position="1"/>
        <end position="34"/>
    </location>
</feature>